<organism evidence="1 2">
    <name type="scientific">Chitiniphilus purpureus</name>
    <dbReference type="NCBI Taxonomy" id="2981137"/>
    <lineage>
        <taxon>Bacteria</taxon>
        <taxon>Pseudomonadati</taxon>
        <taxon>Pseudomonadota</taxon>
        <taxon>Betaproteobacteria</taxon>
        <taxon>Neisseriales</taxon>
        <taxon>Chitinibacteraceae</taxon>
        <taxon>Chitiniphilus</taxon>
    </lineage>
</organism>
<keyword evidence="2" id="KW-1185">Reference proteome</keyword>
<dbReference type="RefSeq" id="WP_263125649.1">
    <property type="nucleotide sequence ID" value="NZ_CP106753.1"/>
</dbReference>
<evidence type="ECO:0000313" key="1">
    <source>
        <dbReference type="EMBL" id="UXY16203.1"/>
    </source>
</evidence>
<dbReference type="Proteomes" id="UP001061302">
    <property type="component" value="Chromosome"/>
</dbReference>
<sequence>MSDQTCNHCGARMRAMDTQQAGHNENEAYYCPACNKRFKVYAAFTPTVTLLSPRTDGKTDQYQNSEAD</sequence>
<evidence type="ECO:0000313" key="2">
    <source>
        <dbReference type="Proteomes" id="UP001061302"/>
    </source>
</evidence>
<dbReference type="EMBL" id="CP106753">
    <property type="protein sequence ID" value="UXY16203.1"/>
    <property type="molecule type" value="Genomic_DNA"/>
</dbReference>
<reference evidence="1" key="1">
    <citation type="submission" date="2022-10" db="EMBL/GenBank/DDBJ databases">
        <title>Chitiniphilus purpureus sp. nov., a novel chitin-degrading bacterium isolated from crawfish pond sediment.</title>
        <authorList>
            <person name="Li K."/>
        </authorList>
    </citation>
    <scope>NUCLEOTIDE SEQUENCE</scope>
    <source>
        <strain evidence="1">CD1</strain>
    </source>
</reference>
<name>A0ABY6DPP8_9NEIS</name>
<accession>A0ABY6DPP8</accession>
<protein>
    <submittedName>
        <fullName evidence="1">Uncharacterized protein</fullName>
    </submittedName>
</protein>
<proteinExistence type="predicted"/>
<gene>
    <name evidence="1" type="ORF">N8I74_04055</name>
</gene>